<accession>A0A926VKK3</accession>
<name>A0A926VKK3_9CYAN</name>
<reference evidence="6" key="1">
    <citation type="journal article" date="2015" name="ISME J.">
        <title>Draft Genome Sequence of Streptomyces incarnatus NRRL8089, which Produces the Nucleoside Antibiotic Sinefungin.</title>
        <authorList>
            <person name="Oshima K."/>
            <person name="Hattori M."/>
            <person name="Shimizu H."/>
            <person name="Fukuda K."/>
            <person name="Nemoto M."/>
            <person name="Inagaki K."/>
            <person name="Tamura T."/>
        </authorList>
    </citation>
    <scope>NUCLEOTIDE SEQUENCE</scope>
    <source>
        <strain evidence="6">FACHB-1375</strain>
    </source>
</reference>
<keyword evidence="3 6" id="KW-0418">Kinase</keyword>
<proteinExistence type="predicted"/>
<dbReference type="GO" id="GO:0004674">
    <property type="term" value="F:protein serine/threonine kinase activity"/>
    <property type="evidence" value="ECO:0007669"/>
    <property type="project" value="UniProtKB-KW"/>
</dbReference>
<comment type="caution">
    <text evidence="6">The sequence shown here is derived from an EMBL/GenBank/DDBJ whole genome shotgun (WGS) entry which is preliminary data.</text>
</comment>
<dbReference type="SUPFAM" id="SSF56112">
    <property type="entry name" value="Protein kinase-like (PK-like)"/>
    <property type="match status" value="1"/>
</dbReference>
<keyword evidence="2" id="KW-0547">Nucleotide-binding</keyword>
<dbReference type="Pfam" id="PF00069">
    <property type="entry name" value="Pkinase"/>
    <property type="match status" value="1"/>
</dbReference>
<dbReference type="CDD" id="cd14014">
    <property type="entry name" value="STKc_PknB_like"/>
    <property type="match status" value="1"/>
</dbReference>
<organism evidence="6 7">
    <name type="scientific">Aerosakkonema funiforme FACHB-1375</name>
    <dbReference type="NCBI Taxonomy" id="2949571"/>
    <lineage>
        <taxon>Bacteria</taxon>
        <taxon>Bacillati</taxon>
        <taxon>Cyanobacteriota</taxon>
        <taxon>Cyanophyceae</taxon>
        <taxon>Oscillatoriophycideae</taxon>
        <taxon>Aerosakkonematales</taxon>
        <taxon>Aerosakkonemataceae</taxon>
        <taxon>Aerosakkonema</taxon>
    </lineage>
</organism>
<dbReference type="InterPro" id="IPR011009">
    <property type="entry name" value="Kinase-like_dom_sf"/>
</dbReference>
<gene>
    <name evidence="6" type="ORF">H6G03_24225</name>
</gene>
<evidence type="ECO:0000256" key="2">
    <source>
        <dbReference type="ARBA" id="ARBA00022741"/>
    </source>
</evidence>
<dbReference type="PROSITE" id="PS50011">
    <property type="entry name" value="PROTEIN_KINASE_DOM"/>
    <property type="match status" value="1"/>
</dbReference>
<dbReference type="Gene3D" id="1.10.510.10">
    <property type="entry name" value="Transferase(Phosphotransferase) domain 1"/>
    <property type="match status" value="1"/>
</dbReference>
<dbReference type="InterPro" id="IPR008271">
    <property type="entry name" value="Ser/Thr_kinase_AS"/>
</dbReference>
<reference evidence="6" key="2">
    <citation type="submission" date="2020-08" db="EMBL/GenBank/DDBJ databases">
        <authorList>
            <person name="Chen M."/>
            <person name="Teng W."/>
            <person name="Zhao L."/>
            <person name="Hu C."/>
            <person name="Zhou Y."/>
            <person name="Han B."/>
            <person name="Song L."/>
            <person name="Shu W."/>
        </authorList>
    </citation>
    <scope>NUCLEOTIDE SEQUENCE</scope>
    <source>
        <strain evidence="6">FACHB-1375</strain>
    </source>
</reference>
<dbReference type="Proteomes" id="UP000641646">
    <property type="component" value="Unassembled WGS sequence"/>
</dbReference>
<evidence type="ECO:0000256" key="3">
    <source>
        <dbReference type="ARBA" id="ARBA00022777"/>
    </source>
</evidence>
<keyword evidence="6" id="KW-0723">Serine/threonine-protein kinase</keyword>
<dbReference type="PROSITE" id="PS00108">
    <property type="entry name" value="PROTEIN_KINASE_ST"/>
    <property type="match status" value="1"/>
</dbReference>
<dbReference type="InterPro" id="IPR000719">
    <property type="entry name" value="Prot_kinase_dom"/>
</dbReference>
<dbReference type="GO" id="GO:0005776">
    <property type="term" value="C:autophagosome"/>
    <property type="evidence" value="ECO:0007669"/>
    <property type="project" value="TreeGrafter"/>
</dbReference>
<keyword evidence="7" id="KW-1185">Reference proteome</keyword>
<dbReference type="GO" id="GO:0005524">
    <property type="term" value="F:ATP binding"/>
    <property type="evidence" value="ECO:0007669"/>
    <property type="project" value="UniProtKB-KW"/>
</dbReference>
<dbReference type="PANTHER" id="PTHR24348">
    <property type="entry name" value="SERINE/THREONINE-PROTEIN KINASE UNC-51-RELATED"/>
    <property type="match status" value="1"/>
</dbReference>
<dbReference type="PANTHER" id="PTHR24348:SF22">
    <property type="entry name" value="NON-SPECIFIC SERINE_THREONINE PROTEIN KINASE"/>
    <property type="match status" value="1"/>
</dbReference>
<evidence type="ECO:0000256" key="4">
    <source>
        <dbReference type="ARBA" id="ARBA00022840"/>
    </source>
</evidence>
<evidence type="ECO:0000313" key="7">
    <source>
        <dbReference type="Proteomes" id="UP000641646"/>
    </source>
</evidence>
<dbReference type="GO" id="GO:0000407">
    <property type="term" value="C:phagophore assembly site"/>
    <property type="evidence" value="ECO:0007669"/>
    <property type="project" value="TreeGrafter"/>
</dbReference>
<sequence>MLALSGYQITEEIASGVRTAIFRGHNEQGNSSVIIKVLKSEYPTVEEITRLKQEYKITHDLQCEGIVRATNFQKYLHSFALILEDFGGQSLQQLISARRLSLTEFLNIAIALTRTLGELHKLSVIHKDIKPSNILINSFRNEVKITDFSIATRLDRENKIINNPNLLEGTLAYMSPEQTGRMNRSLDYRTDFYSLGITFYEILTGQLPFTTTDPLELVYSHIAIKPVPPHQLNPEIPTAVSEITMKLLAKTAEERYQSAEGLKFDLENCLEQLQKMGKIENFTPGQRDRKFSARIIRYFKI</sequence>
<dbReference type="RefSeq" id="WP_190469943.1">
    <property type="nucleotide sequence ID" value="NZ_JACJPW010000074.1"/>
</dbReference>
<evidence type="ECO:0000256" key="1">
    <source>
        <dbReference type="ARBA" id="ARBA00022679"/>
    </source>
</evidence>
<keyword evidence="1" id="KW-0808">Transferase</keyword>
<keyword evidence="4" id="KW-0067">ATP-binding</keyword>
<dbReference type="EMBL" id="JACJPW010000074">
    <property type="protein sequence ID" value="MBD2184139.1"/>
    <property type="molecule type" value="Genomic_DNA"/>
</dbReference>
<feature type="domain" description="Protein kinase" evidence="5">
    <location>
        <begin position="7"/>
        <end position="270"/>
    </location>
</feature>
<dbReference type="GO" id="GO:0016020">
    <property type="term" value="C:membrane"/>
    <property type="evidence" value="ECO:0007669"/>
    <property type="project" value="TreeGrafter"/>
</dbReference>
<dbReference type="Gene3D" id="3.30.200.20">
    <property type="entry name" value="Phosphorylase Kinase, domain 1"/>
    <property type="match status" value="1"/>
</dbReference>
<dbReference type="InterPro" id="IPR045269">
    <property type="entry name" value="Atg1-like"/>
</dbReference>
<protein>
    <submittedName>
        <fullName evidence="6">Serine/threonine protein kinase</fullName>
    </submittedName>
</protein>
<dbReference type="AlphaFoldDB" id="A0A926VKK3"/>
<evidence type="ECO:0000313" key="6">
    <source>
        <dbReference type="EMBL" id="MBD2184139.1"/>
    </source>
</evidence>
<evidence type="ECO:0000259" key="5">
    <source>
        <dbReference type="PROSITE" id="PS50011"/>
    </source>
</evidence>
<dbReference type="SMART" id="SM00220">
    <property type="entry name" value="S_TKc"/>
    <property type="match status" value="1"/>
</dbReference>
<dbReference type="GO" id="GO:0005829">
    <property type="term" value="C:cytosol"/>
    <property type="evidence" value="ECO:0007669"/>
    <property type="project" value="TreeGrafter"/>
</dbReference>